<proteinExistence type="predicted"/>
<protein>
    <recommendedName>
        <fullName evidence="1">ISXO2-like transposase domain-containing protein</fullName>
    </recommendedName>
</protein>
<dbReference type="VEuPathDB" id="VectorBase:ISCI024560"/>
<dbReference type="PaxDb" id="6945-B7Q133"/>
<dbReference type="AlphaFoldDB" id="B7Q133"/>
<keyword evidence="4" id="KW-1185">Reference proteome</keyword>
<sequence length="181" mass="20182">MGNDVMCDWKNFIREAVADELASRPPLGGVGQVVQVDESLFRGKRKYNRGRLLAGDNVPGCSSDHYRGTVDKGPWIVGLISESTGELRLFEVKKRNRRTLHAIVAKNVYPGTTVVTDKWKGYDGLWTVHDDLGHMVLNHLTVNHSENFVDPETGAHTQKIESAWTALKQDLLKRGKGTSKT</sequence>
<dbReference type="OrthoDB" id="6508542at2759"/>
<gene>
    <name evidence="3" type="primary">8034323</name>
    <name evidence="2" type="ORF">IscW_ISCW024560</name>
</gene>
<dbReference type="PANTHER" id="PTHR47163:SF3">
    <property type="entry name" value="PROTEIN CBG18017"/>
    <property type="match status" value="1"/>
</dbReference>
<dbReference type="VEuPathDB" id="VectorBase:ISCP_030663"/>
<organism evidence="2">
    <name type="scientific">Ixodes scapularis</name>
    <name type="common">Black-legged tick</name>
    <name type="synonym">Deer tick</name>
    <dbReference type="NCBI Taxonomy" id="6945"/>
    <lineage>
        <taxon>Eukaryota</taxon>
        <taxon>Metazoa</taxon>
        <taxon>Ecdysozoa</taxon>
        <taxon>Arthropoda</taxon>
        <taxon>Chelicerata</taxon>
        <taxon>Arachnida</taxon>
        <taxon>Acari</taxon>
        <taxon>Parasitiformes</taxon>
        <taxon>Ixodida</taxon>
        <taxon>Ixodoidea</taxon>
        <taxon>Ixodidae</taxon>
        <taxon>Ixodinae</taxon>
        <taxon>Ixodes</taxon>
    </lineage>
</organism>
<feature type="non-terminal residue" evidence="2">
    <location>
        <position position="181"/>
    </location>
</feature>
<reference evidence="2 4" key="1">
    <citation type="submission" date="2008-03" db="EMBL/GenBank/DDBJ databases">
        <title>Annotation of Ixodes scapularis.</title>
        <authorList>
            <consortium name="Ixodes scapularis Genome Project Consortium"/>
            <person name="Caler E."/>
            <person name="Hannick L.I."/>
            <person name="Bidwell S."/>
            <person name="Joardar V."/>
            <person name="Thiagarajan M."/>
            <person name="Amedeo P."/>
            <person name="Galinsky K.J."/>
            <person name="Schobel S."/>
            <person name="Inman J."/>
            <person name="Hostetler J."/>
            <person name="Miller J."/>
            <person name="Hammond M."/>
            <person name="Megy K."/>
            <person name="Lawson D."/>
            <person name="Kodira C."/>
            <person name="Sutton G."/>
            <person name="Meyer J."/>
            <person name="Hill C.A."/>
            <person name="Birren B."/>
            <person name="Nene V."/>
            <person name="Collins F."/>
            <person name="Alarcon-Chaidez F."/>
            <person name="Wikel S."/>
            <person name="Strausberg R."/>
        </authorList>
    </citation>
    <scope>NUCLEOTIDE SEQUENCE [LARGE SCALE GENOMIC DNA]</scope>
    <source>
        <strain evidence="4">Wikel</strain>
        <strain evidence="2">Wikel colony</strain>
    </source>
</reference>
<dbReference type="HOGENOM" id="CLU_044348_0_4_1"/>
<dbReference type="EMBL" id="ABJB011029274">
    <property type="status" value="NOT_ANNOTATED_CDS"/>
    <property type="molecule type" value="Genomic_DNA"/>
</dbReference>
<evidence type="ECO:0000259" key="1">
    <source>
        <dbReference type="SMART" id="SM01126"/>
    </source>
</evidence>
<evidence type="ECO:0000313" key="2">
    <source>
        <dbReference type="EMBL" id="EEC12555.1"/>
    </source>
</evidence>
<dbReference type="EMBL" id="DS835788">
    <property type="protein sequence ID" value="EEC12555.1"/>
    <property type="molecule type" value="Genomic_DNA"/>
</dbReference>
<dbReference type="EnsemblMetazoa" id="ISCW024560-RA">
    <property type="protein sequence ID" value="ISCW024560-PA"/>
    <property type="gene ID" value="ISCW024560"/>
</dbReference>
<dbReference type="Pfam" id="PF12762">
    <property type="entry name" value="DDE_Tnp_IS1595"/>
    <property type="match status" value="1"/>
</dbReference>
<evidence type="ECO:0000313" key="4">
    <source>
        <dbReference type="Proteomes" id="UP000001555"/>
    </source>
</evidence>
<dbReference type="InterPro" id="IPR024445">
    <property type="entry name" value="Tnp_ISXO2-like"/>
</dbReference>
<dbReference type="VEuPathDB" id="VectorBase:ISCW024560"/>
<dbReference type="InterPro" id="IPR053164">
    <property type="entry name" value="IS1016-like_transposase"/>
</dbReference>
<dbReference type="PANTHER" id="PTHR47163">
    <property type="entry name" value="DDE_TNP_IS1595 DOMAIN-CONTAINING PROTEIN"/>
    <property type="match status" value="1"/>
</dbReference>
<name>B7Q133_IXOSC</name>
<reference evidence="3" key="2">
    <citation type="submission" date="2020-05" db="UniProtKB">
        <authorList>
            <consortium name="EnsemblMetazoa"/>
        </authorList>
    </citation>
    <scope>IDENTIFICATION</scope>
    <source>
        <strain evidence="3">wikel</strain>
    </source>
</reference>
<evidence type="ECO:0000313" key="3">
    <source>
        <dbReference type="EnsemblMetazoa" id="ISCW024560-PA"/>
    </source>
</evidence>
<feature type="domain" description="ISXO2-like transposase" evidence="1">
    <location>
        <begin position="26"/>
        <end position="176"/>
    </location>
</feature>
<accession>B7Q133</accession>
<dbReference type="Proteomes" id="UP000001555">
    <property type="component" value="Unassembled WGS sequence"/>
</dbReference>
<dbReference type="SMART" id="SM01126">
    <property type="entry name" value="DDE_Tnp_IS1595"/>
    <property type="match status" value="1"/>
</dbReference>
<dbReference type="InParanoid" id="B7Q133"/>